<dbReference type="RefSeq" id="WP_085769817.1">
    <property type="nucleotide sequence ID" value="NZ_AP027149.1"/>
</dbReference>
<evidence type="ECO:0000313" key="6">
    <source>
        <dbReference type="EMBL" id="ARN79771.1"/>
    </source>
</evidence>
<dbReference type="Gene3D" id="1.20.1550.10">
    <property type="entry name" value="DsbB-like"/>
    <property type="match status" value="1"/>
</dbReference>
<dbReference type="AlphaFoldDB" id="A0A1W6MQ83"/>
<dbReference type="STRING" id="655015.B1812_00355"/>
<keyword evidence="4 5" id="KW-0472">Membrane</keyword>
<feature type="transmembrane region" description="Helical" evidence="5">
    <location>
        <begin position="147"/>
        <end position="167"/>
    </location>
</feature>
<evidence type="ECO:0000256" key="4">
    <source>
        <dbReference type="ARBA" id="ARBA00023136"/>
    </source>
</evidence>
<evidence type="ECO:0000313" key="7">
    <source>
        <dbReference type="Proteomes" id="UP000193978"/>
    </source>
</evidence>
<dbReference type="InterPro" id="IPR023380">
    <property type="entry name" value="DsbB-like_sf"/>
</dbReference>
<feature type="transmembrane region" description="Helical" evidence="5">
    <location>
        <begin position="12"/>
        <end position="33"/>
    </location>
</feature>
<accession>A0A1W6MQ83</accession>
<evidence type="ECO:0000256" key="1">
    <source>
        <dbReference type="ARBA" id="ARBA00004141"/>
    </source>
</evidence>
<dbReference type="OrthoDB" id="9808637at2"/>
<dbReference type="EMBL" id="CP019948">
    <property type="protein sequence ID" value="ARN79771.1"/>
    <property type="molecule type" value="Genomic_DNA"/>
</dbReference>
<evidence type="ECO:0000256" key="3">
    <source>
        <dbReference type="ARBA" id="ARBA00022989"/>
    </source>
</evidence>
<dbReference type="InterPro" id="IPR003752">
    <property type="entry name" value="DiS_bond_form_DsbB/BdbC"/>
</dbReference>
<evidence type="ECO:0008006" key="8">
    <source>
        <dbReference type="Google" id="ProtNLM"/>
    </source>
</evidence>
<keyword evidence="2 5" id="KW-0812">Transmembrane</keyword>
<dbReference type="GO" id="GO:0016020">
    <property type="term" value="C:membrane"/>
    <property type="evidence" value="ECO:0007669"/>
    <property type="project" value="UniProtKB-SubCell"/>
</dbReference>
<dbReference type="Proteomes" id="UP000193978">
    <property type="component" value="Chromosome"/>
</dbReference>
<name>A0A1W6MQ83_9HYPH</name>
<sequence length="171" mass="17855">MIAALVAALRKRPAGAVALAILLGAAATIAGAWIFEARGYLPCELCLLGRKPYYLGMAVAALCVGLSARGRDDLARKGLPLLALIFLAGAAIGAYHAGVEWKLWPGPADCTGAMAPPASQADFLARLKHVKPIRCDEPALLVFGLSLAAWSAMLSAGLSGFAFWGFLRRHG</sequence>
<keyword evidence="7" id="KW-1185">Reference proteome</keyword>
<dbReference type="InterPro" id="IPR024199">
    <property type="entry name" value="Uncharacterised_DsbB"/>
</dbReference>
<proteinExistence type="predicted"/>
<evidence type="ECO:0000256" key="5">
    <source>
        <dbReference type="SAM" id="Phobius"/>
    </source>
</evidence>
<protein>
    <recommendedName>
        <fullName evidence="8">Disulfide bond formation protein B</fullName>
    </recommendedName>
</protein>
<dbReference type="SUPFAM" id="SSF158442">
    <property type="entry name" value="DsbB-like"/>
    <property type="match status" value="1"/>
</dbReference>
<dbReference type="KEGG" id="mbry:B1812_00355"/>
<feature type="transmembrane region" description="Helical" evidence="5">
    <location>
        <begin position="81"/>
        <end position="98"/>
    </location>
</feature>
<dbReference type="Pfam" id="PF02600">
    <property type="entry name" value="DsbB"/>
    <property type="match status" value="1"/>
</dbReference>
<comment type="subcellular location">
    <subcellularLocation>
        <location evidence="1">Membrane</location>
        <topology evidence="1">Multi-pass membrane protein</topology>
    </subcellularLocation>
</comment>
<dbReference type="GO" id="GO:0015035">
    <property type="term" value="F:protein-disulfide reductase activity"/>
    <property type="evidence" value="ECO:0007669"/>
    <property type="project" value="InterPro"/>
</dbReference>
<organism evidence="6 7">
    <name type="scientific">Methylocystis bryophila</name>
    <dbReference type="NCBI Taxonomy" id="655015"/>
    <lineage>
        <taxon>Bacteria</taxon>
        <taxon>Pseudomonadati</taxon>
        <taxon>Pseudomonadota</taxon>
        <taxon>Alphaproteobacteria</taxon>
        <taxon>Hyphomicrobiales</taxon>
        <taxon>Methylocystaceae</taxon>
        <taxon>Methylocystis</taxon>
    </lineage>
</organism>
<gene>
    <name evidence="6" type="ORF">B1812_00355</name>
</gene>
<reference evidence="6 7" key="1">
    <citation type="submission" date="2017-02" db="EMBL/GenBank/DDBJ databases">
        <authorList>
            <person name="Peterson S.W."/>
        </authorList>
    </citation>
    <scope>NUCLEOTIDE SEQUENCE [LARGE SCALE GENOMIC DNA]</scope>
    <source>
        <strain evidence="6 7">S285</strain>
    </source>
</reference>
<evidence type="ECO:0000256" key="2">
    <source>
        <dbReference type="ARBA" id="ARBA00022692"/>
    </source>
</evidence>
<dbReference type="GO" id="GO:0006457">
    <property type="term" value="P:protein folding"/>
    <property type="evidence" value="ECO:0007669"/>
    <property type="project" value="InterPro"/>
</dbReference>
<feature type="transmembrane region" description="Helical" evidence="5">
    <location>
        <begin position="53"/>
        <end position="69"/>
    </location>
</feature>
<dbReference type="PIRSF" id="PIRSF033913">
    <property type="entry name" value="S-S_format_DsbB"/>
    <property type="match status" value="1"/>
</dbReference>
<keyword evidence="3 5" id="KW-1133">Transmembrane helix</keyword>